<evidence type="ECO:0000313" key="7">
    <source>
        <dbReference type="Proteomes" id="UP000599312"/>
    </source>
</evidence>
<organism evidence="6 7">
    <name type="scientific">Microvirga alba</name>
    <dbReference type="NCBI Taxonomy" id="2791025"/>
    <lineage>
        <taxon>Bacteria</taxon>
        <taxon>Pseudomonadati</taxon>
        <taxon>Pseudomonadota</taxon>
        <taxon>Alphaproteobacteria</taxon>
        <taxon>Hyphomicrobiales</taxon>
        <taxon>Methylobacteriaceae</taxon>
        <taxon>Microvirga</taxon>
    </lineage>
</organism>
<evidence type="ECO:0000313" key="6">
    <source>
        <dbReference type="EMBL" id="MBF9232939.1"/>
    </source>
</evidence>
<keyword evidence="7" id="KW-1185">Reference proteome</keyword>
<proteinExistence type="inferred from homology"/>
<dbReference type="EMBL" id="JADQDO010000002">
    <property type="protein sequence ID" value="MBF9232939.1"/>
    <property type="molecule type" value="Genomic_DNA"/>
</dbReference>
<dbReference type="GO" id="GO:0046677">
    <property type="term" value="P:response to antibiotic"/>
    <property type="evidence" value="ECO:0007669"/>
    <property type="project" value="UniProtKB-KW"/>
</dbReference>
<dbReference type="InterPro" id="IPR004360">
    <property type="entry name" value="Glyas_Fos-R_dOase_dom"/>
</dbReference>
<feature type="region of interest" description="Disordered" evidence="4">
    <location>
        <begin position="1"/>
        <end position="23"/>
    </location>
</feature>
<dbReference type="PROSITE" id="PS51819">
    <property type="entry name" value="VOC"/>
    <property type="match status" value="1"/>
</dbReference>
<dbReference type="InterPro" id="IPR029068">
    <property type="entry name" value="Glyas_Bleomycin-R_OHBP_Dase"/>
</dbReference>
<name>A0A931FMC0_9HYPH</name>
<dbReference type="SUPFAM" id="SSF54593">
    <property type="entry name" value="Glyoxalase/Bleomycin resistance protein/Dihydroxybiphenyl dioxygenase"/>
    <property type="match status" value="1"/>
</dbReference>
<dbReference type="Gene3D" id="3.10.180.10">
    <property type="entry name" value="2,3-Dihydroxybiphenyl 1,2-Dioxygenase, domain 1"/>
    <property type="match status" value="1"/>
</dbReference>
<comment type="similarity">
    <text evidence="1">Belongs to the bleomycin resistance protein family.</text>
</comment>
<dbReference type="InterPro" id="IPR000335">
    <property type="entry name" value="Bleomycin-R"/>
</dbReference>
<dbReference type="Proteomes" id="UP000599312">
    <property type="component" value="Unassembled WGS sequence"/>
</dbReference>
<feature type="compositionally biased region" description="Polar residues" evidence="4">
    <location>
        <begin position="1"/>
        <end position="10"/>
    </location>
</feature>
<dbReference type="PANTHER" id="PTHR21366">
    <property type="entry name" value="GLYOXALASE FAMILY PROTEIN"/>
    <property type="match status" value="1"/>
</dbReference>
<dbReference type="InterPro" id="IPR037523">
    <property type="entry name" value="VOC_core"/>
</dbReference>
<gene>
    <name evidence="6" type="ORF">I2H38_06060</name>
</gene>
<dbReference type="RefSeq" id="WP_196270924.1">
    <property type="nucleotide sequence ID" value="NZ_JADQDO010000002.1"/>
</dbReference>
<dbReference type="AlphaFoldDB" id="A0A931FMC0"/>
<evidence type="ECO:0000259" key="5">
    <source>
        <dbReference type="PROSITE" id="PS51819"/>
    </source>
</evidence>
<accession>A0A931FMC0</accession>
<reference evidence="6" key="1">
    <citation type="submission" date="2020-11" db="EMBL/GenBank/DDBJ databases">
        <authorList>
            <person name="Kim M.K."/>
        </authorList>
    </citation>
    <scope>NUCLEOTIDE SEQUENCE</scope>
    <source>
        <strain evidence="6">BT350</strain>
    </source>
</reference>
<sequence>MQLDQVQRNAASGRGGGPQGGFNPLVPELDVTDIEKSLWFWCDLLGFEVAYDRPKAKFAYLQREGAQIMLCQINGNWQTGTLEAPFGRGVNFQIAARNLDPMLKALADAGWPLFREPSEAWYRIGDQLMENGSREFLVQDPDGYLIRFAESIGSRPIGD</sequence>
<evidence type="ECO:0000256" key="1">
    <source>
        <dbReference type="ARBA" id="ARBA00011051"/>
    </source>
</evidence>
<feature type="domain" description="VOC" evidence="5">
    <location>
        <begin position="21"/>
        <end position="151"/>
    </location>
</feature>
<dbReference type="Pfam" id="PF00903">
    <property type="entry name" value="Glyoxalase"/>
    <property type="match status" value="1"/>
</dbReference>
<dbReference type="CDD" id="cd08349">
    <property type="entry name" value="BLMA_like"/>
    <property type="match status" value="1"/>
</dbReference>
<evidence type="ECO:0000256" key="4">
    <source>
        <dbReference type="SAM" id="MobiDB-lite"/>
    </source>
</evidence>
<evidence type="ECO:0000256" key="3">
    <source>
        <dbReference type="ARBA" id="ARBA00023251"/>
    </source>
</evidence>
<dbReference type="InterPro" id="IPR050383">
    <property type="entry name" value="GlyoxalaseI/FosfomycinResist"/>
</dbReference>
<keyword evidence="3" id="KW-0046">Antibiotic resistance</keyword>
<evidence type="ECO:0000256" key="2">
    <source>
        <dbReference type="ARBA" id="ARBA00021572"/>
    </source>
</evidence>
<comment type="caution">
    <text evidence="6">The sequence shown here is derived from an EMBL/GenBank/DDBJ whole genome shotgun (WGS) entry which is preliminary data.</text>
</comment>
<protein>
    <recommendedName>
        <fullName evidence="2">Bleomycin resistance protein</fullName>
    </recommendedName>
</protein>
<dbReference type="PANTHER" id="PTHR21366:SF22">
    <property type="entry name" value="VOC DOMAIN-CONTAINING PROTEIN"/>
    <property type="match status" value="1"/>
</dbReference>